<dbReference type="Pfam" id="PF00307">
    <property type="entry name" value="CH"/>
    <property type="match status" value="1"/>
</dbReference>
<dbReference type="PANTHER" id="PTHR38537">
    <property type="entry name" value="JITTERBUG, ISOFORM N"/>
    <property type="match status" value="1"/>
</dbReference>
<dbReference type="GO" id="GO:0051015">
    <property type="term" value="F:actin filament binding"/>
    <property type="evidence" value="ECO:0007669"/>
    <property type="project" value="InterPro"/>
</dbReference>
<evidence type="ECO:0000256" key="1">
    <source>
        <dbReference type="ARBA" id="ARBA00022737"/>
    </source>
</evidence>
<proteinExistence type="predicted"/>
<reference evidence="4 5" key="1">
    <citation type="submission" date="2024-01" db="EMBL/GenBank/DDBJ databases">
        <authorList>
            <person name="Alioto T."/>
            <person name="Alioto T."/>
            <person name="Gomez Garrido J."/>
        </authorList>
    </citation>
    <scope>NUCLEOTIDE SEQUENCE [LARGE SCALE GENOMIC DNA]</scope>
</reference>
<dbReference type="PANTHER" id="PTHR38537:SF12">
    <property type="entry name" value="FILAMIN-C"/>
    <property type="match status" value="1"/>
</dbReference>
<dbReference type="InterPro" id="IPR001589">
    <property type="entry name" value="Actinin_actin-bd_CS"/>
</dbReference>
<dbReference type="EMBL" id="CAWUFR010001010">
    <property type="protein sequence ID" value="CAK6982403.1"/>
    <property type="molecule type" value="Genomic_DNA"/>
</dbReference>
<keyword evidence="5" id="KW-1185">Reference proteome</keyword>
<evidence type="ECO:0000259" key="3">
    <source>
        <dbReference type="PROSITE" id="PS50021"/>
    </source>
</evidence>
<gene>
    <name evidence="4" type="ORF">FSCOSCO3_A029997</name>
</gene>
<dbReference type="PROSITE" id="PS00019">
    <property type="entry name" value="ACTININ_1"/>
    <property type="match status" value="1"/>
</dbReference>
<dbReference type="Gene3D" id="1.10.418.10">
    <property type="entry name" value="Calponin-like domain"/>
    <property type="match status" value="1"/>
</dbReference>
<name>A0AAV1QE95_SCOSC</name>
<protein>
    <submittedName>
        <fullName evidence="4">Filamin-C</fullName>
    </submittedName>
</protein>
<feature type="domain" description="Calponin-homology (CH)" evidence="3">
    <location>
        <begin position="44"/>
        <end position="163"/>
    </location>
</feature>
<dbReference type="FunFam" id="1.10.418.10:FF:000006">
    <property type="entry name" value="Filamin-B isoform A"/>
    <property type="match status" value="1"/>
</dbReference>
<dbReference type="InterPro" id="IPR044801">
    <property type="entry name" value="Filamin"/>
</dbReference>
<sequence>MMNNSNYLEPQLPPQFYQNTEIGEEEEEMPATEKDLAEDAPWKKIQQNTFTRWCNEHLKCMNKRINDLQKDLSDGLKLIGLLEVLSQKKMYRKYHSRPNFRQMKLENVSVALEFLEREHIKLVSIALVCDGCICQRNSCPPAAFTDPSVSAVTQTLEVLKVFRRVLRSVKVLLKSLWRFRGLEKVPGVLEEGEEVREDIVEFHKEVLEVREEVVKVIENGRNVSLEVLEVLVEVLKVLKVLKVLGLRVLDKAFKVHVLLLVNKSNQRSKLTTSNIL</sequence>
<dbReference type="PROSITE" id="PS50021">
    <property type="entry name" value="CH"/>
    <property type="match status" value="1"/>
</dbReference>
<dbReference type="SUPFAM" id="SSF47576">
    <property type="entry name" value="Calponin-homology domain, CH-domain"/>
    <property type="match status" value="1"/>
</dbReference>
<dbReference type="Proteomes" id="UP001314229">
    <property type="component" value="Unassembled WGS sequence"/>
</dbReference>
<evidence type="ECO:0000313" key="4">
    <source>
        <dbReference type="EMBL" id="CAK6982403.1"/>
    </source>
</evidence>
<dbReference type="GO" id="GO:0030036">
    <property type="term" value="P:actin cytoskeleton organization"/>
    <property type="evidence" value="ECO:0007669"/>
    <property type="project" value="InterPro"/>
</dbReference>
<dbReference type="InterPro" id="IPR036872">
    <property type="entry name" value="CH_dom_sf"/>
</dbReference>
<keyword evidence="2" id="KW-0009">Actin-binding</keyword>
<evidence type="ECO:0000256" key="2">
    <source>
        <dbReference type="ARBA" id="ARBA00023203"/>
    </source>
</evidence>
<organism evidence="4 5">
    <name type="scientific">Scomber scombrus</name>
    <name type="common">Atlantic mackerel</name>
    <name type="synonym">Scomber vernalis</name>
    <dbReference type="NCBI Taxonomy" id="13677"/>
    <lineage>
        <taxon>Eukaryota</taxon>
        <taxon>Metazoa</taxon>
        <taxon>Chordata</taxon>
        <taxon>Craniata</taxon>
        <taxon>Vertebrata</taxon>
        <taxon>Euteleostomi</taxon>
        <taxon>Actinopterygii</taxon>
        <taxon>Neopterygii</taxon>
        <taxon>Teleostei</taxon>
        <taxon>Neoteleostei</taxon>
        <taxon>Acanthomorphata</taxon>
        <taxon>Pelagiaria</taxon>
        <taxon>Scombriformes</taxon>
        <taxon>Scombridae</taxon>
        <taxon>Scomber</taxon>
    </lineage>
</organism>
<dbReference type="InterPro" id="IPR001715">
    <property type="entry name" value="CH_dom"/>
</dbReference>
<dbReference type="SMART" id="SM00033">
    <property type="entry name" value="CH"/>
    <property type="match status" value="1"/>
</dbReference>
<comment type="caution">
    <text evidence="4">The sequence shown here is derived from an EMBL/GenBank/DDBJ whole genome shotgun (WGS) entry which is preliminary data.</text>
</comment>
<keyword evidence="1" id="KW-0677">Repeat</keyword>
<evidence type="ECO:0000313" key="5">
    <source>
        <dbReference type="Proteomes" id="UP001314229"/>
    </source>
</evidence>
<dbReference type="AlphaFoldDB" id="A0AAV1QE95"/>
<accession>A0AAV1QE95</accession>